<comment type="similarity">
    <text evidence="4">Belongs to the class I-like SAM-binding methyltransferase superfamily. Cation-dependent O-methyltransferase family.</text>
</comment>
<keyword evidence="3" id="KW-0949">S-adenosyl-L-methionine</keyword>
<gene>
    <name evidence="5" type="ORF">L486_05056</name>
</gene>
<dbReference type="PANTHER" id="PTHR10509:SF14">
    <property type="entry name" value="CAFFEOYL-COA O-METHYLTRANSFERASE 3-RELATED"/>
    <property type="match status" value="1"/>
</dbReference>
<dbReference type="SUPFAM" id="SSF53335">
    <property type="entry name" value="S-adenosyl-L-methionine-dependent methyltransferases"/>
    <property type="match status" value="1"/>
</dbReference>
<dbReference type="EMBL" id="KI669463">
    <property type="protein sequence ID" value="OCF57597.1"/>
    <property type="molecule type" value="Genomic_DNA"/>
</dbReference>
<evidence type="ECO:0000256" key="3">
    <source>
        <dbReference type="ARBA" id="ARBA00022691"/>
    </source>
</evidence>
<evidence type="ECO:0000256" key="1">
    <source>
        <dbReference type="ARBA" id="ARBA00022603"/>
    </source>
</evidence>
<keyword evidence="6" id="KW-1185">Reference proteome</keyword>
<dbReference type="GO" id="GO:0032259">
    <property type="term" value="P:methylation"/>
    <property type="evidence" value="ECO:0007669"/>
    <property type="project" value="UniProtKB-KW"/>
</dbReference>
<dbReference type="OrthoDB" id="10251242at2759"/>
<evidence type="ECO:0000256" key="4">
    <source>
        <dbReference type="ARBA" id="ARBA00023453"/>
    </source>
</evidence>
<dbReference type="PANTHER" id="PTHR10509">
    <property type="entry name" value="O-METHYLTRANSFERASE-RELATED"/>
    <property type="match status" value="1"/>
</dbReference>
<dbReference type="GO" id="GO:0008757">
    <property type="term" value="F:S-adenosylmethionine-dependent methyltransferase activity"/>
    <property type="evidence" value="ECO:0007669"/>
    <property type="project" value="TreeGrafter"/>
</dbReference>
<keyword evidence="1" id="KW-0489">Methyltransferase</keyword>
<organism evidence="5 6">
    <name type="scientific">Kwoniella mangroviensis CBS 10435</name>
    <dbReference type="NCBI Taxonomy" id="1331196"/>
    <lineage>
        <taxon>Eukaryota</taxon>
        <taxon>Fungi</taxon>
        <taxon>Dikarya</taxon>
        <taxon>Basidiomycota</taxon>
        <taxon>Agaricomycotina</taxon>
        <taxon>Tremellomycetes</taxon>
        <taxon>Tremellales</taxon>
        <taxon>Cryptococcaceae</taxon>
        <taxon>Kwoniella</taxon>
    </lineage>
</organism>
<proteinExistence type="inferred from homology"/>
<dbReference type="InterPro" id="IPR029063">
    <property type="entry name" value="SAM-dependent_MTases_sf"/>
</dbReference>
<reference evidence="5 6" key="1">
    <citation type="submission" date="2013-07" db="EMBL/GenBank/DDBJ databases">
        <title>The Genome Sequence of Kwoniella mangroviensis CBS10435.</title>
        <authorList>
            <consortium name="The Broad Institute Genome Sequencing Platform"/>
            <person name="Cuomo C."/>
            <person name="Litvintseva A."/>
            <person name="Chen Y."/>
            <person name="Heitman J."/>
            <person name="Sun S."/>
            <person name="Springer D."/>
            <person name="Dromer F."/>
            <person name="Young S.K."/>
            <person name="Zeng Q."/>
            <person name="Gargeya S."/>
            <person name="Fitzgerald M."/>
            <person name="Abouelleil A."/>
            <person name="Alvarado L."/>
            <person name="Berlin A.M."/>
            <person name="Chapman S.B."/>
            <person name="Dewar J."/>
            <person name="Goldberg J."/>
            <person name="Griggs A."/>
            <person name="Gujja S."/>
            <person name="Hansen M."/>
            <person name="Howarth C."/>
            <person name="Imamovic A."/>
            <person name="Larimer J."/>
            <person name="McCowan C."/>
            <person name="Murphy C."/>
            <person name="Pearson M."/>
            <person name="Priest M."/>
            <person name="Roberts A."/>
            <person name="Saif S."/>
            <person name="Shea T."/>
            <person name="Sykes S."/>
            <person name="Wortman J."/>
            <person name="Nusbaum C."/>
            <person name="Birren B."/>
        </authorList>
    </citation>
    <scope>NUCLEOTIDE SEQUENCE [LARGE SCALE GENOMIC DNA]</scope>
    <source>
        <strain evidence="5 6">CBS 10435</strain>
    </source>
</reference>
<dbReference type="GO" id="GO:0008171">
    <property type="term" value="F:O-methyltransferase activity"/>
    <property type="evidence" value="ECO:0007669"/>
    <property type="project" value="InterPro"/>
</dbReference>
<evidence type="ECO:0008006" key="7">
    <source>
        <dbReference type="Google" id="ProtNLM"/>
    </source>
</evidence>
<name>A0A1B9IQ05_9TREE</name>
<evidence type="ECO:0000313" key="5">
    <source>
        <dbReference type="EMBL" id="OCF57597.1"/>
    </source>
</evidence>
<evidence type="ECO:0000256" key="2">
    <source>
        <dbReference type="ARBA" id="ARBA00022679"/>
    </source>
</evidence>
<dbReference type="Proteomes" id="UP000092583">
    <property type="component" value="Unassembled WGS sequence"/>
</dbReference>
<reference evidence="6" key="2">
    <citation type="submission" date="2013-12" db="EMBL/GenBank/DDBJ databases">
        <title>Evolution of pathogenesis and genome organization in the Tremellales.</title>
        <authorList>
            <person name="Cuomo C."/>
            <person name="Litvintseva A."/>
            <person name="Heitman J."/>
            <person name="Chen Y."/>
            <person name="Sun S."/>
            <person name="Springer D."/>
            <person name="Dromer F."/>
            <person name="Young S."/>
            <person name="Zeng Q."/>
            <person name="Chapman S."/>
            <person name="Gujja S."/>
            <person name="Saif S."/>
            <person name="Birren B."/>
        </authorList>
    </citation>
    <scope>NUCLEOTIDE SEQUENCE [LARGE SCALE GENOMIC DNA]</scope>
    <source>
        <strain evidence="6">CBS 10435</strain>
    </source>
</reference>
<dbReference type="PROSITE" id="PS51682">
    <property type="entry name" value="SAM_OMT_I"/>
    <property type="match status" value="1"/>
</dbReference>
<dbReference type="InterPro" id="IPR002935">
    <property type="entry name" value="SAM_O-MeTrfase"/>
</dbReference>
<dbReference type="AlphaFoldDB" id="A0A1B9IQ05"/>
<sequence length="276" mass="30444">MSLRRSLVHTTLNLSRARSAKPTPSGYSHLQSKKRYFGISSVRMSSTNSTQVESQEPTPADVDTYLTSKILHPSYGNDPTLNEGLTKARENDLPEIQVSPLQGQFLSVLVKSIGAERVLEIGTLGGYSTTFLSKSLPPHGQIDTLELSPHHAKVAQENFLASDLYPFPRIHIGPGLDTLKKLKVPEEGPYDFVFIDANKDQIKDYFIESMRVVRKGGVVVVDNAIRNGKIHPESIADPTKEVQGLRALYDWIEQDDGKTVLSSGIQTVGSKGWECV</sequence>
<keyword evidence="2" id="KW-0808">Transferase</keyword>
<accession>A0A1B9IQ05</accession>
<protein>
    <recommendedName>
        <fullName evidence="7">O-methyltransferase</fullName>
    </recommendedName>
</protein>
<dbReference type="InterPro" id="IPR050362">
    <property type="entry name" value="Cation-dep_OMT"/>
</dbReference>
<dbReference type="Gene3D" id="3.40.50.150">
    <property type="entry name" value="Vaccinia Virus protein VP39"/>
    <property type="match status" value="1"/>
</dbReference>
<dbReference type="Pfam" id="PF01596">
    <property type="entry name" value="Methyltransf_3"/>
    <property type="match status" value="1"/>
</dbReference>
<dbReference type="STRING" id="1331196.A0A1B9IQ05"/>
<evidence type="ECO:0000313" key="6">
    <source>
        <dbReference type="Proteomes" id="UP000092583"/>
    </source>
</evidence>